<dbReference type="GO" id="GO:0004527">
    <property type="term" value="F:exonuclease activity"/>
    <property type="evidence" value="ECO:0007669"/>
    <property type="project" value="UniProtKB-KW"/>
</dbReference>
<proteinExistence type="predicted"/>
<dbReference type="Gene3D" id="3.60.10.10">
    <property type="entry name" value="Endonuclease/exonuclease/phosphatase"/>
    <property type="match status" value="1"/>
</dbReference>
<feature type="compositionally biased region" description="Low complexity" evidence="1">
    <location>
        <begin position="302"/>
        <end position="316"/>
    </location>
</feature>
<dbReference type="EMBL" id="FQZE01000002">
    <property type="protein sequence ID" value="SHI40729.1"/>
    <property type="molecule type" value="Genomic_DNA"/>
</dbReference>
<sequence length="386" mass="43073">MKQITCAILLMAFLLSGCQADKKSTVVRFATFNTAMYRSEAGQLQKDLVAGEDGQIKIIAEIIQRKRPDVLALQEFDFDEKGTNLQLFQENYLNNSFNGSEPIDYPYVMAFRSNTGIQTGLDLNNDGETNMPEDAFGFGVYPGQYAFAILSKYPLVTDSLTTFRKFLWKDMPGAHLPGDEDSTMWYAEEVLDTFRLSSKNHVDIPVSIDGKTIHVLIAHPTPPGFDGEEDRNGKRNHDEIRLFADYISPEKGDYLYDDQGEPASLSRTSSFVIMGDMNADPQAGDSYRNAINQLLDHSRIHPAPASGALAPSSEGSKVWHEENPNESHPAHKTAVFNLRVDYVLPSSDLQPLKSAVFWPAASDSLSYLTTGREGSDHRMVWVDVSW</sequence>
<dbReference type="STRING" id="1168035.SAMN05444280_1024"/>
<feature type="region of interest" description="Disordered" evidence="1">
    <location>
        <begin position="301"/>
        <end position="330"/>
    </location>
</feature>
<gene>
    <name evidence="4" type="ORF">SAMN05444280_1024</name>
</gene>
<feature type="domain" description="Endonuclease/exonuclease/phosphatase" evidence="3">
    <location>
        <begin position="31"/>
        <end position="377"/>
    </location>
</feature>
<keyword evidence="4" id="KW-0255">Endonuclease</keyword>
<dbReference type="InterPro" id="IPR005135">
    <property type="entry name" value="Endo/exonuclease/phosphatase"/>
</dbReference>
<feature type="chain" id="PRO_5013200677" evidence="2">
    <location>
        <begin position="21"/>
        <end position="386"/>
    </location>
</feature>
<dbReference type="Pfam" id="PF03372">
    <property type="entry name" value="Exo_endo_phos"/>
    <property type="match status" value="1"/>
</dbReference>
<evidence type="ECO:0000313" key="4">
    <source>
        <dbReference type="EMBL" id="SHI40729.1"/>
    </source>
</evidence>
<organism evidence="4 5">
    <name type="scientific">Tangfeifania diversioriginum</name>
    <dbReference type="NCBI Taxonomy" id="1168035"/>
    <lineage>
        <taxon>Bacteria</taxon>
        <taxon>Pseudomonadati</taxon>
        <taxon>Bacteroidota</taxon>
        <taxon>Bacteroidia</taxon>
        <taxon>Marinilabiliales</taxon>
        <taxon>Prolixibacteraceae</taxon>
        <taxon>Tangfeifania</taxon>
    </lineage>
</organism>
<evidence type="ECO:0000256" key="2">
    <source>
        <dbReference type="SAM" id="SignalP"/>
    </source>
</evidence>
<reference evidence="4 5" key="1">
    <citation type="submission" date="2016-11" db="EMBL/GenBank/DDBJ databases">
        <authorList>
            <person name="Jaros S."/>
            <person name="Januszkiewicz K."/>
            <person name="Wedrychowicz H."/>
        </authorList>
    </citation>
    <scope>NUCLEOTIDE SEQUENCE [LARGE SCALE GENOMIC DNA]</scope>
    <source>
        <strain evidence="4 5">DSM 27063</strain>
    </source>
</reference>
<keyword evidence="4" id="KW-0378">Hydrolase</keyword>
<dbReference type="Proteomes" id="UP000184050">
    <property type="component" value="Unassembled WGS sequence"/>
</dbReference>
<accession>A0A1M6AVZ7</accession>
<protein>
    <submittedName>
        <fullName evidence="4">Endonuclease/Exonuclease/phosphatase family protein</fullName>
    </submittedName>
</protein>
<keyword evidence="4" id="KW-0540">Nuclease</keyword>
<evidence type="ECO:0000256" key="1">
    <source>
        <dbReference type="SAM" id="MobiDB-lite"/>
    </source>
</evidence>
<feature type="compositionally biased region" description="Basic and acidic residues" evidence="1">
    <location>
        <begin position="317"/>
        <end position="329"/>
    </location>
</feature>
<name>A0A1M6AVZ7_9BACT</name>
<dbReference type="OrthoDB" id="292013at2"/>
<dbReference type="AlphaFoldDB" id="A0A1M6AVZ7"/>
<dbReference type="InterPro" id="IPR036691">
    <property type="entry name" value="Endo/exonu/phosph_ase_sf"/>
</dbReference>
<dbReference type="GO" id="GO:0004519">
    <property type="term" value="F:endonuclease activity"/>
    <property type="evidence" value="ECO:0007669"/>
    <property type="project" value="UniProtKB-KW"/>
</dbReference>
<evidence type="ECO:0000259" key="3">
    <source>
        <dbReference type="Pfam" id="PF03372"/>
    </source>
</evidence>
<dbReference type="SUPFAM" id="SSF56219">
    <property type="entry name" value="DNase I-like"/>
    <property type="match status" value="1"/>
</dbReference>
<dbReference type="PROSITE" id="PS51257">
    <property type="entry name" value="PROKAR_LIPOPROTEIN"/>
    <property type="match status" value="1"/>
</dbReference>
<keyword evidence="4" id="KW-0269">Exonuclease</keyword>
<keyword evidence="5" id="KW-1185">Reference proteome</keyword>
<keyword evidence="2" id="KW-0732">Signal</keyword>
<evidence type="ECO:0000313" key="5">
    <source>
        <dbReference type="Proteomes" id="UP000184050"/>
    </source>
</evidence>
<dbReference type="RefSeq" id="WP_073164395.1">
    <property type="nucleotide sequence ID" value="NZ_FQZE01000002.1"/>
</dbReference>
<feature type="signal peptide" evidence="2">
    <location>
        <begin position="1"/>
        <end position="20"/>
    </location>
</feature>